<keyword evidence="2" id="KW-0813">Transport</keyword>
<evidence type="ECO:0000256" key="3">
    <source>
        <dbReference type="ARBA" id="ARBA00022692"/>
    </source>
</evidence>
<gene>
    <name evidence="12" type="ORF">DJ021_06010</name>
</gene>
<keyword evidence="8" id="KW-0868">Chloride</keyword>
<evidence type="ECO:0000313" key="12">
    <source>
        <dbReference type="EMBL" id="RAK59390.1"/>
    </source>
</evidence>
<feature type="transmembrane region" description="Helical" evidence="10">
    <location>
        <begin position="333"/>
        <end position="356"/>
    </location>
</feature>
<comment type="caution">
    <text evidence="12">The sequence shown here is derived from an EMBL/GenBank/DDBJ whole genome shotgun (WGS) entry which is preliminary data.</text>
</comment>
<dbReference type="EMBL" id="QFYP01000001">
    <property type="protein sequence ID" value="RAK59390.1"/>
    <property type="molecule type" value="Genomic_DNA"/>
</dbReference>
<evidence type="ECO:0000256" key="10">
    <source>
        <dbReference type="SAM" id="Phobius"/>
    </source>
</evidence>
<evidence type="ECO:0000256" key="9">
    <source>
        <dbReference type="ARBA" id="ARBA00023303"/>
    </source>
</evidence>
<dbReference type="InterPro" id="IPR050368">
    <property type="entry name" value="ClC-type_chloride_channel"/>
</dbReference>
<keyword evidence="3 10" id="KW-0812">Transmembrane</keyword>
<keyword evidence="7" id="KW-0869">Chloride channel</keyword>
<dbReference type="GO" id="GO:0005254">
    <property type="term" value="F:chloride channel activity"/>
    <property type="evidence" value="ECO:0007669"/>
    <property type="project" value="UniProtKB-KW"/>
</dbReference>
<dbReference type="Proteomes" id="UP000249842">
    <property type="component" value="Unassembled WGS sequence"/>
</dbReference>
<dbReference type="CDD" id="cd00400">
    <property type="entry name" value="Voltage_gated_ClC"/>
    <property type="match status" value="1"/>
</dbReference>
<keyword evidence="5" id="KW-0406">Ion transport</keyword>
<comment type="subcellular location">
    <subcellularLocation>
        <location evidence="1">Membrane</location>
        <topology evidence="1">Multi-pass membrane protein</topology>
    </subcellularLocation>
</comment>
<feature type="domain" description="CBS" evidence="11">
    <location>
        <begin position="525"/>
        <end position="567"/>
    </location>
</feature>
<keyword evidence="13" id="KW-1185">Reference proteome</keyword>
<feature type="transmembrane region" description="Helical" evidence="10">
    <location>
        <begin position="308"/>
        <end position="327"/>
    </location>
</feature>
<dbReference type="Gene3D" id="1.10.3080.10">
    <property type="entry name" value="Clc chloride channel"/>
    <property type="match status" value="1"/>
</dbReference>
<dbReference type="PRINTS" id="PR00762">
    <property type="entry name" value="CLCHANNEL"/>
</dbReference>
<evidence type="ECO:0000313" key="13">
    <source>
        <dbReference type="Proteomes" id="UP000249842"/>
    </source>
</evidence>
<protein>
    <submittedName>
        <fullName evidence="12">Chloride channel protein</fullName>
    </submittedName>
</protein>
<dbReference type="PANTHER" id="PTHR43427">
    <property type="entry name" value="CHLORIDE CHANNEL PROTEIN CLC-E"/>
    <property type="match status" value="1"/>
</dbReference>
<feature type="transmembrane region" description="Helical" evidence="10">
    <location>
        <begin position="170"/>
        <end position="195"/>
    </location>
</feature>
<evidence type="ECO:0000256" key="8">
    <source>
        <dbReference type="ARBA" id="ARBA00023214"/>
    </source>
</evidence>
<dbReference type="InterPro" id="IPR001807">
    <property type="entry name" value="ClC"/>
</dbReference>
<evidence type="ECO:0000256" key="7">
    <source>
        <dbReference type="ARBA" id="ARBA00023173"/>
    </source>
</evidence>
<dbReference type="OrthoDB" id="9814803at2"/>
<reference evidence="13" key="1">
    <citation type="submission" date="2018-05" db="EMBL/GenBank/DDBJ databases">
        <authorList>
            <person name="Li X."/>
        </authorList>
    </citation>
    <scope>NUCLEOTIDE SEQUENCE [LARGE SCALE GENOMIC DNA]</scope>
    <source>
        <strain evidence="13">HKS-05</strain>
    </source>
</reference>
<feature type="transmembrane region" description="Helical" evidence="10">
    <location>
        <begin position="241"/>
        <end position="265"/>
    </location>
</feature>
<accession>A0A328AWC5</accession>
<dbReference type="Pfam" id="PF00654">
    <property type="entry name" value="Voltage_CLC"/>
    <property type="match status" value="1"/>
</dbReference>
<keyword evidence="4 10" id="KW-1133">Transmembrane helix</keyword>
<evidence type="ECO:0000259" key="11">
    <source>
        <dbReference type="Pfam" id="PF00571"/>
    </source>
</evidence>
<evidence type="ECO:0000256" key="2">
    <source>
        <dbReference type="ARBA" id="ARBA00022448"/>
    </source>
</evidence>
<evidence type="ECO:0000256" key="1">
    <source>
        <dbReference type="ARBA" id="ARBA00004141"/>
    </source>
</evidence>
<dbReference type="AlphaFoldDB" id="A0A328AWC5"/>
<dbReference type="InterPro" id="IPR046342">
    <property type="entry name" value="CBS_dom_sf"/>
</dbReference>
<dbReference type="RefSeq" id="WP_111456683.1">
    <property type="nucleotide sequence ID" value="NZ_QFYP01000001.1"/>
</dbReference>
<dbReference type="Pfam" id="PF00571">
    <property type="entry name" value="CBS"/>
    <property type="match status" value="1"/>
</dbReference>
<dbReference type="InterPro" id="IPR014743">
    <property type="entry name" value="Cl-channel_core"/>
</dbReference>
<dbReference type="Gene3D" id="3.10.580.10">
    <property type="entry name" value="CBS-domain"/>
    <property type="match status" value="1"/>
</dbReference>
<evidence type="ECO:0000256" key="6">
    <source>
        <dbReference type="ARBA" id="ARBA00023136"/>
    </source>
</evidence>
<sequence>MIDIPLPARRKPARLLAALRQRLRTSELWLIALSVAVGAAAGLLAVFQSRIAHGLQSLLYGIGPNDHLSASAHIRPLDALWLPVGGLGLGLFTWLVRRRRTAPLVDVVEANALYGGVMSPIDSAVVCAQTVLSNGLGASVGLEAAYAQAGGAAASWTGGRLKLRRHDMRILVGAGAGAAIGAAFGAPLTGAFYAFEIVIGSYTPSAIAPVAAACLASVLAARGVGGVPYSIEIKAQSSPDAIGYLLYAGLGLICALVGVAIMRLVPAVERAVRASKLPLVLRPAVGGLLLAGLALLSPQTLSAGHGALHLDLAVGVPLVILAAVFLLKTTASVVSLGFGFRGGLFFASLFLGTLLGQLYAGATDFIDVGSRLSAENAALVGMGALAVAIVGGPLTMSFLVLETTRDFGVTAATLAAALIASAVVRERFGYSFSTWRLHLRGETIRSARDIGWMRTLTAGRMMRRDPQTLPVNATVAEFRRRFPLGSGSRVILLDDTERYAGLVLTASAYAEGVTPESAVEALAISREVALTPEMNIEAVMRAFEASETEELAVVDEERRVLGLLAEAYVTRRYASELERQHLDLYGEVRA</sequence>
<name>A0A328AWC5_9CAUL</name>
<dbReference type="GO" id="GO:0034707">
    <property type="term" value="C:chloride channel complex"/>
    <property type="evidence" value="ECO:0007669"/>
    <property type="project" value="UniProtKB-KW"/>
</dbReference>
<feature type="transmembrane region" description="Helical" evidence="10">
    <location>
        <begin position="28"/>
        <end position="47"/>
    </location>
</feature>
<feature type="transmembrane region" description="Helical" evidence="10">
    <location>
        <begin position="377"/>
        <end position="401"/>
    </location>
</feature>
<feature type="transmembrane region" description="Helical" evidence="10">
    <location>
        <begin position="407"/>
        <end position="424"/>
    </location>
</feature>
<dbReference type="PANTHER" id="PTHR43427:SF6">
    <property type="entry name" value="CHLORIDE CHANNEL PROTEIN CLC-E"/>
    <property type="match status" value="1"/>
</dbReference>
<feature type="transmembrane region" description="Helical" evidence="10">
    <location>
        <begin position="277"/>
        <end position="296"/>
    </location>
</feature>
<evidence type="ECO:0000256" key="4">
    <source>
        <dbReference type="ARBA" id="ARBA00022989"/>
    </source>
</evidence>
<dbReference type="SUPFAM" id="SSF54631">
    <property type="entry name" value="CBS-domain pair"/>
    <property type="match status" value="1"/>
</dbReference>
<proteinExistence type="predicted"/>
<organism evidence="12 13">
    <name type="scientific">Phenylobacterium hankyongense</name>
    <dbReference type="NCBI Taxonomy" id="1813876"/>
    <lineage>
        <taxon>Bacteria</taxon>
        <taxon>Pseudomonadati</taxon>
        <taxon>Pseudomonadota</taxon>
        <taxon>Alphaproteobacteria</taxon>
        <taxon>Caulobacterales</taxon>
        <taxon>Caulobacteraceae</taxon>
        <taxon>Phenylobacterium</taxon>
    </lineage>
</organism>
<evidence type="ECO:0000256" key="5">
    <source>
        <dbReference type="ARBA" id="ARBA00023065"/>
    </source>
</evidence>
<dbReference type="InterPro" id="IPR000644">
    <property type="entry name" value="CBS_dom"/>
</dbReference>
<dbReference type="SUPFAM" id="SSF81340">
    <property type="entry name" value="Clc chloride channel"/>
    <property type="match status" value="1"/>
</dbReference>
<keyword evidence="6 10" id="KW-0472">Membrane</keyword>
<feature type="transmembrane region" description="Helical" evidence="10">
    <location>
        <begin position="79"/>
        <end position="96"/>
    </location>
</feature>
<keyword evidence="9" id="KW-0407">Ion channel</keyword>